<feature type="coiled-coil region" evidence="11">
    <location>
        <begin position="1107"/>
        <end position="1134"/>
    </location>
</feature>
<dbReference type="PROSITE" id="PS00108">
    <property type="entry name" value="PROTEIN_KINASE_ST"/>
    <property type="match status" value="1"/>
</dbReference>
<dbReference type="GO" id="GO:0005509">
    <property type="term" value="F:calcium ion binding"/>
    <property type="evidence" value="ECO:0007669"/>
    <property type="project" value="InterPro"/>
</dbReference>
<dbReference type="InterPro" id="IPR011009">
    <property type="entry name" value="Kinase-like_dom_sf"/>
</dbReference>
<feature type="region of interest" description="Disordered" evidence="12">
    <location>
        <begin position="877"/>
        <end position="974"/>
    </location>
</feature>
<dbReference type="InterPro" id="IPR030616">
    <property type="entry name" value="Aur-like"/>
</dbReference>
<dbReference type="Gene3D" id="1.10.238.10">
    <property type="entry name" value="EF-hand"/>
    <property type="match status" value="1"/>
</dbReference>
<feature type="cross-link" description="Glycyl lysine isopeptide (Lys-Gly) (interchain with G-Cter in SUMO2)" evidence="10">
    <location>
        <position position="408"/>
    </location>
</feature>
<dbReference type="InterPro" id="IPR002048">
    <property type="entry name" value="EF_hand_dom"/>
</dbReference>
<dbReference type="SUPFAM" id="SSF49562">
    <property type="entry name" value="C2 domain (Calcium/lipid-binding domain, CaLB)"/>
    <property type="match status" value="1"/>
</dbReference>
<evidence type="ECO:0000256" key="10">
    <source>
        <dbReference type="PIRSR" id="PIRSR630616-3"/>
    </source>
</evidence>
<keyword evidence="3 9" id="KW-0547">Nucleotide-binding</keyword>
<feature type="binding site" evidence="9">
    <location>
        <position position="310"/>
    </location>
    <ligand>
        <name>ATP</name>
        <dbReference type="ChEBI" id="CHEBI:30616"/>
    </ligand>
</feature>
<dbReference type="InterPro" id="IPR008271">
    <property type="entry name" value="Ser/Thr_kinase_AS"/>
</dbReference>
<dbReference type="PROSITE" id="PS50222">
    <property type="entry name" value="EF_HAND_2"/>
    <property type="match status" value="2"/>
</dbReference>
<evidence type="ECO:0000313" key="16">
    <source>
        <dbReference type="Proteomes" id="UP000654075"/>
    </source>
</evidence>
<evidence type="ECO:0000256" key="7">
    <source>
        <dbReference type="ARBA" id="ARBA00024334"/>
    </source>
</evidence>
<dbReference type="Proteomes" id="UP000654075">
    <property type="component" value="Unassembled WGS sequence"/>
</dbReference>
<dbReference type="InterPro" id="IPR000719">
    <property type="entry name" value="Prot_kinase_dom"/>
</dbReference>
<evidence type="ECO:0000256" key="3">
    <source>
        <dbReference type="ARBA" id="ARBA00022741"/>
    </source>
</evidence>
<dbReference type="Pfam" id="PF00069">
    <property type="entry name" value="Pkinase"/>
    <property type="match status" value="1"/>
</dbReference>
<feature type="region of interest" description="Disordered" evidence="12">
    <location>
        <begin position="728"/>
        <end position="751"/>
    </location>
</feature>
<evidence type="ECO:0000256" key="12">
    <source>
        <dbReference type="SAM" id="MobiDB-lite"/>
    </source>
</evidence>
<evidence type="ECO:0000256" key="4">
    <source>
        <dbReference type="ARBA" id="ARBA00022777"/>
    </source>
</evidence>
<dbReference type="SMART" id="SM00054">
    <property type="entry name" value="EFh"/>
    <property type="match status" value="3"/>
</dbReference>
<dbReference type="InterPro" id="IPR035892">
    <property type="entry name" value="C2_domain_sf"/>
</dbReference>
<dbReference type="Gene3D" id="3.30.200.20">
    <property type="entry name" value="Phosphorylase Kinase, domain 1"/>
    <property type="match status" value="1"/>
</dbReference>
<evidence type="ECO:0000256" key="9">
    <source>
        <dbReference type="PIRSR" id="PIRSR630616-2"/>
    </source>
</evidence>
<comment type="similarity">
    <text evidence="7">Belongs to the protein kinase superfamily. Ser/Thr protein kinase family. CDPK subfamily.</text>
</comment>
<evidence type="ECO:0000259" key="13">
    <source>
        <dbReference type="PROSITE" id="PS50011"/>
    </source>
</evidence>
<evidence type="ECO:0000256" key="11">
    <source>
        <dbReference type="SAM" id="Coils"/>
    </source>
</evidence>
<dbReference type="PROSITE" id="PS50011">
    <property type="entry name" value="PROTEIN_KINASE_DOM"/>
    <property type="match status" value="1"/>
</dbReference>
<feature type="domain" description="Protein kinase" evidence="13">
    <location>
        <begin position="281"/>
        <end position="538"/>
    </location>
</feature>
<evidence type="ECO:0000256" key="8">
    <source>
        <dbReference type="PIRSR" id="PIRSR630616-1"/>
    </source>
</evidence>
<gene>
    <name evidence="15" type="ORF">PGLA1383_LOCUS32133</name>
</gene>
<dbReference type="InterPro" id="IPR018247">
    <property type="entry name" value="EF_Hand_1_Ca_BS"/>
</dbReference>
<reference evidence="15" key="1">
    <citation type="submission" date="2021-02" db="EMBL/GenBank/DDBJ databases">
        <authorList>
            <person name="Dougan E. K."/>
            <person name="Rhodes N."/>
            <person name="Thang M."/>
            <person name="Chan C."/>
        </authorList>
    </citation>
    <scope>NUCLEOTIDE SEQUENCE</scope>
</reference>
<feature type="domain" description="EF-hand" evidence="14">
    <location>
        <begin position="579"/>
        <end position="614"/>
    </location>
</feature>
<dbReference type="Pfam" id="PF13202">
    <property type="entry name" value="EF-hand_5"/>
    <property type="match status" value="1"/>
</dbReference>
<protein>
    <recommendedName>
        <fullName evidence="17">Non-specific serine/threonine protein kinase</fullName>
    </recommendedName>
</protein>
<accession>A0A813FKZ6</accession>
<evidence type="ECO:0000256" key="1">
    <source>
        <dbReference type="ARBA" id="ARBA00022527"/>
    </source>
</evidence>
<dbReference type="CDD" id="cd14014">
    <property type="entry name" value="STKc_PknB_like"/>
    <property type="match status" value="1"/>
</dbReference>
<keyword evidence="4" id="KW-0418">Kinase</keyword>
<evidence type="ECO:0000256" key="6">
    <source>
        <dbReference type="ARBA" id="ARBA00022840"/>
    </source>
</evidence>
<dbReference type="InterPro" id="IPR011992">
    <property type="entry name" value="EF-hand-dom_pair"/>
</dbReference>
<feature type="domain" description="EF-hand" evidence="14">
    <location>
        <begin position="649"/>
        <end position="684"/>
    </location>
</feature>
<dbReference type="PANTHER" id="PTHR24350">
    <property type="entry name" value="SERINE/THREONINE-PROTEIN KINASE IAL-RELATED"/>
    <property type="match status" value="1"/>
</dbReference>
<dbReference type="EMBL" id="CAJNNV010025421">
    <property type="protein sequence ID" value="CAE8614409.1"/>
    <property type="molecule type" value="Genomic_DNA"/>
</dbReference>
<dbReference type="Gene3D" id="1.10.510.10">
    <property type="entry name" value="Transferase(Phosphotransferase) domain 1"/>
    <property type="match status" value="1"/>
</dbReference>
<dbReference type="AlphaFoldDB" id="A0A813FKZ6"/>
<organism evidence="15 16">
    <name type="scientific">Polarella glacialis</name>
    <name type="common">Dinoflagellate</name>
    <dbReference type="NCBI Taxonomy" id="89957"/>
    <lineage>
        <taxon>Eukaryota</taxon>
        <taxon>Sar</taxon>
        <taxon>Alveolata</taxon>
        <taxon>Dinophyceae</taxon>
        <taxon>Suessiales</taxon>
        <taxon>Suessiaceae</taxon>
        <taxon>Polarella</taxon>
    </lineage>
</organism>
<dbReference type="SUPFAM" id="SSF47473">
    <property type="entry name" value="EF-hand"/>
    <property type="match status" value="1"/>
</dbReference>
<dbReference type="GO" id="GO:0005524">
    <property type="term" value="F:ATP binding"/>
    <property type="evidence" value="ECO:0007669"/>
    <property type="project" value="UniProtKB-KW"/>
</dbReference>
<dbReference type="OrthoDB" id="429416at2759"/>
<dbReference type="SUPFAM" id="SSF56112">
    <property type="entry name" value="Protein kinase-like (PK-like)"/>
    <property type="match status" value="1"/>
</dbReference>
<sequence length="1137" mass="125726">MRASPQGLADELPMELSVSDAELFRIFDSLKGTQDLFVQIIRCLHDGTEKVVARTATCVLGDLLPTWNEQFIVRRGGGKALKFRVFAEHFWRSDVLCGEAILDAITLEQAFSSGSVQGMELSLQKKGECTGQLHIFAGKSKSATALPGVFPSADELAGGSGVAEQLKLLLFRPEELEVYVRQLFGDVARRQGRSGLPAVGLAEVEQLAQQLTQRLRAAAESFGDLQQMFWRFEVTGEGVLYEDEALRLVLYMLRQYRDAVSPPRRQAVQLGIKHKNIADSYDVVKELGRGGQGIVYLASDKVSNQDVVVKRYGKTNQKQAEEEITQEFELLMSLRHPKIARVFDIFQDWDNIYLVQEPYFGGDLTTAVQKAHAAGITVDERWMARVFLQIFIGVEFLHKNGVVHSDLKEPNVMVASSEDWERPQVIVIDFGLANKFSAKSGVGGTPGYMPPEVWDHGLWTPRGDVFSVGVMMFALRTGRSPFNPDGRASLDEVARITRTVIPQMEQGSADVIRLVDSMLLKPFLERPTIAQIMKDPWFQSEDSGQRVDTKALALLAGRKHRTDLYKALLADMASRKNMAQLKELNELFVRLDTNNDGLISDTELREGLAGTWRNTDVEKLLFALLGPEGHGEVSYDEFMGELLAAKAPEENAFLEEAFREADVDHRGYLDRAAIVRMASRPAVQQVLGIGGADGGFVDPDALMGRLDLNHDSRITYAEFKQVVFGGSTGSGNSPGFRSHRNEPSESEFQEGQRAEYWSRSHKQWMSCRILAVGENNAVQVDCKPGIWITGPDLSLVRPPLRMQLNGAATSLGASTPFAGPQYFVGQAALFWSTSFCTWIPCVVTAVDGATGAVQIDQKPKYWLQGDELVRRLREAGPEPPIQGAAKGKGSLEQGTVGKGAECTSTHRLRILVGEGSGRPEGSQRDSLGKGSKSSKGSKGSKEGKAAGGAGRQGRSRARSSSERASVPAERRGQGNDLEVLISRLADAEAAEKTARTEESQLREELTSAEGLREHARRRELAAREAAEDARRRAGRSREFLRDELAGLTTQMLRLEQAEQEHRQHEVAWQAELDSLVLGQADFIELRGKLAAESAQLEADARRDTARETEIEAQARKMEEKIAKERHRVDLLKQELAR</sequence>
<feature type="compositionally biased region" description="Low complexity" evidence="12">
    <location>
        <begin position="928"/>
        <end position="937"/>
    </location>
</feature>
<evidence type="ECO:0000259" key="14">
    <source>
        <dbReference type="PROSITE" id="PS50222"/>
    </source>
</evidence>
<comment type="caution">
    <text evidence="15">The sequence shown here is derived from an EMBL/GenBank/DDBJ whole genome shotgun (WGS) entry which is preliminary data.</text>
</comment>
<keyword evidence="11" id="KW-0175">Coiled coil</keyword>
<feature type="binding site" evidence="9">
    <location>
        <position position="429"/>
    </location>
    <ligand>
        <name>ATP</name>
        <dbReference type="ChEBI" id="CHEBI:30616"/>
    </ligand>
</feature>
<proteinExistence type="inferred from homology"/>
<keyword evidence="2" id="KW-0808">Transferase</keyword>
<evidence type="ECO:0000313" key="15">
    <source>
        <dbReference type="EMBL" id="CAE8614409.1"/>
    </source>
</evidence>
<dbReference type="SMART" id="SM00220">
    <property type="entry name" value="S_TKc"/>
    <property type="match status" value="1"/>
</dbReference>
<keyword evidence="6 9" id="KW-0067">ATP-binding</keyword>
<evidence type="ECO:0000256" key="5">
    <source>
        <dbReference type="ARBA" id="ARBA00022837"/>
    </source>
</evidence>
<feature type="active site" description="Proton acceptor" evidence="8">
    <location>
        <position position="406"/>
    </location>
</feature>
<evidence type="ECO:0008006" key="17">
    <source>
        <dbReference type="Google" id="ProtNLM"/>
    </source>
</evidence>
<evidence type="ECO:0000256" key="2">
    <source>
        <dbReference type="ARBA" id="ARBA00022679"/>
    </source>
</evidence>
<dbReference type="PROSITE" id="PS00018">
    <property type="entry name" value="EF_HAND_1"/>
    <property type="match status" value="1"/>
</dbReference>
<keyword evidence="1" id="KW-0723">Serine/threonine-protein kinase</keyword>
<dbReference type="Pfam" id="PF13499">
    <property type="entry name" value="EF-hand_7"/>
    <property type="match status" value="1"/>
</dbReference>
<keyword evidence="16" id="KW-1185">Reference proteome</keyword>
<name>A0A813FKZ6_POLGL</name>
<dbReference type="GO" id="GO:0004674">
    <property type="term" value="F:protein serine/threonine kinase activity"/>
    <property type="evidence" value="ECO:0007669"/>
    <property type="project" value="UniProtKB-KW"/>
</dbReference>
<dbReference type="Gene3D" id="2.60.40.150">
    <property type="entry name" value="C2 domain"/>
    <property type="match status" value="1"/>
</dbReference>
<keyword evidence="5" id="KW-0106">Calcium</keyword>
<feature type="region of interest" description="Disordered" evidence="12">
    <location>
        <begin position="990"/>
        <end position="1030"/>
    </location>
</feature>